<feature type="domain" description="Response regulatory" evidence="5">
    <location>
        <begin position="31"/>
        <end position="147"/>
    </location>
</feature>
<dbReference type="PANTHER" id="PTHR43547">
    <property type="entry name" value="TWO-COMPONENT HISTIDINE KINASE"/>
    <property type="match status" value="1"/>
</dbReference>
<dbReference type="eggNOG" id="COG0745">
    <property type="taxonomic scope" value="Bacteria"/>
</dbReference>
<evidence type="ECO:0000259" key="5">
    <source>
        <dbReference type="PROSITE" id="PS50110"/>
    </source>
</evidence>
<dbReference type="SMART" id="SM00448">
    <property type="entry name" value="REC"/>
    <property type="match status" value="1"/>
</dbReference>
<accession>K9XV45</accession>
<evidence type="ECO:0000256" key="2">
    <source>
        <dbReference type="ARBA" id="ARBA00023012"/>
    </source>
</evidence>
<dbReference type="InterPro" id="IPR001789">
    <property type="entry name" value="Sig_transdc_resp-reg_receiver"/>
</dbReference>
<evidence type="ECO:0000313" key="6">
    <source>
        <dbReference type="EMBL" id="AFZ36470.1"/>
    </source>
</evidence>
<dbReference type="OrthoDB" id="514180at2"/>
<name>K9XV45_STAC7</name>
<reference evidence="7" key="1">
    <citation type="journal article" date="2013" name="Proc. Natl. Acad. Sci. U.S.A.">
        <title>Improving the coverage of the cyanobacterial phylum using diversity-driven genome sequencing.</title>
        <authorList>
            <person name="Shih P.M."/>
            <person name="Wu D."/>
            <person name="Latifi A."/>
            <person name="Axen S.D."/>
            <person name="Fewer D.P."/>
            <person name="Talla E."/>
            <person name="Calteau A."/>
            <person name="Cai F."/>
            <person name="Tandeau de Marsac N."/>
            <person name="Rippka R."/>
            <person name="Herdman M."/>
            <person name="Sivonen K."/>
            <person name="Coursin T."/>
            <person name="Laurent T."/>
            <person name="Goodwin L."/>
            <person name="Nolan M."/>
            <person name="Davenport K.W."/>
            <person name="Han C.S."/>
            <person name="Rubin E.M."/>
            <person name="Eisen J.A."/>
            <person name="Woyke T."/>
            <person name="Gugger M."/>
            <person name="Kerfeld C.A."/>
        </authorList>
    </citation>
    <scope>NUCLEOTIDE SEQUENCE [LARGE SCALE GENOMIC DNA]</scope>
    <source>
        <strain evidence="7">ATCC 29371 / PCC 7437</strain>
    </source>
</reference>
<dbReference type="Pfam" id="PF00072">
    <property type="entry name" value="Response_reg"/>
    <property type="match status" value="1"/>
</dbReference>
<dbReference type="RefSeq" id="WP_015194137.1">
    <property type="nucleotide sequence ID" value="NC_019748.1"/>
</dbReference>
<feature type="modified residue" description="4-aspartylphosphate" evidence="3">
    <location>
        <position position="80"/>
    </location>
</feature>
<dbReference type="EMBL" id="CP003653">
    <property type="protein sequence ID" value="AFZ36470.1"/>
    <property type="molecule type" value="Genomic_DNA"/>
</dbReference>
<gene>
    <name evidence="6" type="ordered locus">Sta7437_2951</name>
</gene>
<protein>
    <submittedName>
        <fullName evidence="6">Response regulator receiver protein</fullName>
    </submittedName>
</protein>
<dbReference type="PROSITE" id="PS50110">
    <property type="entry name" value="RESPONSE_REGULATORY"/>
    <property type="match status" value="1"/>
</dbReference>
<dbReference type="PANTHER" id="PTHR43547:SF2">
    <property type="entry name" value="HYBRID SIGNAL TRANSDUCTION HISTIDINE KINASE C"/>
    <property type="match status" value="1"/>
</dbReference>
<keyword evidence="1 3" id="KW-0597">Phosphoprotein</keyword>
<evidence type="ECO:0000256" key="1">
    <source>
        <dbReference type="ARBA" id="ARBA00022553"/>
    </source>
</evidence>
<dbReference type="Gene3D" id="3.40.50.2300">
    <property type="match status" value="1"/>
</dbReference>
<keyword evidence="2" id="KW-0902">Two-component regulatory system</keyword>
<dbReference type="InterPro" id="IPR011006">
    <property type="entry name" value="CheY-like_superfamily"/>
</dbReference>
<evidence type="ECO:0000256" key="3">
    <source>
        <dbReference type="PROSITE-ProRule" id="PRU00169"/>
    </source>
</evidence>
<proteinExistence type="predicted"/>
<dbReference type="HOGENOM" id="CLU_000445_69_17_3"/>
<dbReference type="Proteomes" id="UP000010473">
    <property type="component" value="Chromosome"/>
</dbReference>
<dbReference type="GO" id="GO:0000155">
    <property type="term" value="F:phosphorelay sensor kinase activity"/>
    <property type="evidence" value="ECO:0007669"/>
    <property type="project" value="TreeGrafter"/>
</dbReference>
<dbReference type="KEGG" id="scs:Sta7437_2951"/>
<dbReference type="AlphaFoldDB" id="K9XV45"/>
<organism evidence="6 7">
    <name type="scientific">Stanieria cyanosphaera (strain ATCC 29371 / PCC 7437)</name>
    <dbReference type="NCBI Taxonomy" id="111780"/>
    <lineage>
        <taxon>Bacteria</taxon>
        <taxon>Bacillati</taxon>
        <taxon>Cyanobacteriota</taxon>
        <taxon>Cyanophyceae</taxon>
        <taxon>Pleurocapsales</taxon>
        <taxon>Dermocarpellaceae</taxon>
        <taxon>Stanieria</taxon>
    </lineage>
</organism>
<evidence type="ECO:0000313" key="7">
    <source>
        <dbReference type="Proteomes" id="UP000010473"/>
    </source>
</evidence>
<sequence>MAKQKQEFDDLDNAEAQGDEFTSSSRECKPLILAIDDDQDNLLFLSYILIALQYNCITTRSSQEFLLLVKQLLPDLILVDLVLPEMNGIDLIYQIKQDSQTSHIPIIAITGLTKTDDKIQAKQAGCDDYLVKPFLIEDLEVILARYF</sequence>
<dbReference type="SUPFAM" id="SSF52172">
    <property type="entry name" value="CheY-like"/>
    <property type="match status" value="1"/>
</dbReference>
<evidence type="ECO:0000256" key="4">
    <source>
        <dbReference type="SAM" id="MobiDB-lite"/>
    </source>
</evidence>
<dbReference type="STRING" id="111780.Sta7437_2951"/>
<keyword evidence="7" id="KW-1185">Reference proteome</keyword>
<feature type="region of interest" description="Disordered" evidence="4">
    <location>
        <begin position="1"/>
        <end position="22"/>
    </location>
</feature>